<dbReference type="GO" id="GO:0009927">
    <property type="term" value="F:histidine phosphotransfer kinase activity"/>
    <property type="evidence" value="ECO:0007669"/>
    <property type="project" value="TreeGrafter"/>
</dbReference>
<dbReference type="PROSITE" id="PS50110">
    <property type="entry name" value="RESPONSE_REGULATORY"/>
    <property type="match status" value="1"/>
</dbReference>
<keyword evidence="12" id="KW-1133">Transmembrane helix</keyword>
<evidence type="ECO:0000256" key="3">
    <source>
        <dbReference type="ARBA" id="ARBA00012438"/>
    </source>
</evidence>
<dbReference type="InterPro" id="IPR000014">
    <property type="entry name" value="PAS"/>
</dbReference>
<organism evidence="16 17">
    <name type="scientific">Lawsonibacter faecis</name>
    <dbReference type="NCBI Taxonomy" id="2763052"/>
    <lineage>
        <taxon>Bacteria</taxon>
        <taxon>Bacillati</taxon>
        <taxon>Bacillota</taxon>
        <taxon>Clostridia</taxon>
        <taxon>Eubacteriales</taxon>
        <taxon>Oscillospiraceae</taxon>
        <taxon>Lawsonibacter</taxon>
    </lineage>
</organism>
<protein>
    <recommendedName>
        <fullName evidence="10">Circadian input-output histidine kinase CikA</fullName>
        <ecNumber evidence="3">2.7.13.3</ecNumber>
    </recommendedName>
    <alternativeName>
        <fullName evidence="4">Stage 0 sporulation protein A homolog</fullName>
    </alternativeName>
</protein>
<keyword evidence="7" id="KW-0418">Kinase</keyword>
<evidence type="ECO:0000256" key="10">
    <source>
        <dbReference type="ARBA" id="ARBA00074306"/>
    </source>
</evidence>
<dbReference type="RefSeq" id="WP_186919591.1">
    <property type="nucleotide sequence ID" value="NZ_JACOPQ010000009.1"/>
</dbReference>
<evidence type="ECO:0000256" key="1">
    <source>
        <dbReference type="ARBA" id="ARBA00000085"/>
    </source>
</evidence>
<dbReference type="InterPro" id="IPR036097">
    <property type="entry name" value="HisK_dim/P_sf"/>
</dbReference>
<gene>
    <name evidence="16" type="ORF">H8S62_12305</name>
</gene>
<dbReference type="InterPro" id="IPR003661">
    <property type="entry name" value="HisK_dim/P_dom"/>
</dbReference>
<keyword evidence="12" id="KW-0812">Transmembrane</keyword>
<feature type="modified residue" description="4-aspartylphosphate" evidence="11">
    <location>
        <position position="910"/>
    </location>
</feature>
<dbReference type="SMART" id="SM00388">
    <property type="entry name" value="HisKA"/>
    <property type="match status" value="1"/>
</dbReference>
<evidence type="ECO:0000259" key="14">
    <source>
        <dbReference type="PROSITE" id="PS50110"/>
    </source>
</evidence>
<proteinExistence type="inferred from homology"/>
<reference evidence="16" key="1">
    <citation type="submission" date="2020-08" db="EMBL/GenBank/DDBJ databases">
        <title>Genome public.</title>
        <authorList>
            <person name="Liu C."/>
            <person name="Sun Q."/>
        </authorList>
    </citation>
    <scope>NUCLEOTIDE SEQUENCE</scope>
    <source>
        <strain evidence="16">NSJ-52</strain>
    </source>
</reference>
<keyword evidence="17" id="KW-1185">Reference proteome</keyword>
<dbReference type="GO" id="GO:0005886">
    <property type="term" value="C:plasma membrane"/>
    <property type="evidence" value="ECO:0007669"/>
    <property type="project" value="TreeGrafter"/>
</dbReference>
<dbReference type="GO" id="GO:0000155">
    <property type="term" value="F:phosphorelay sensor kinase activity"/>
    <property type="evidence" value="ECO:0007669"/>
    <property type="project" value="InterPro"/>
</dbReference>
<evidence type="ECO:0000256" key="7">
    <source>
        <dbReference type="ARBA" id="ARBA00022777"/>
    </source>
</evidence>
<keyword evidence="12" id="KW-0472">Membrane</keyword>
<comment type="similarity">
    <text evidence="2">In the N-terminal section; belongs to the phytochrome family.</text>
</comment>
<comment type="function">
    <text evidence="9">May play the central regulatory role in sporulation. It may be an element of the effector pathway responsible for the activation of sporulation genes in response to nutritional stress. Spo0A may act in concert with spo0H (a sigma factor) to control the expression of some genes that are critical to the sporulation process.</text>
</comment>
<dbReference type="Pfam" id="PF13188">
    <property type="entry name" value="PAS_8"/>
    <property type="match status" value="1"/>
</dbReference>
<dbReference type="Pfam" id="PF00072">
    <property type="entry name" value="Response_reg"/>
    <property type="match status" value="1"/>
</dbReference>
<dbReference type="Gene3D" id="3.40.50.2300">
    <property type="match status" value="1"/>
</dbReference>
<dbReference type="CDD" id="cd00082">
    <property type="entry name" value="HisKA"/>
    <property type="match status" value="1"/>
</dbReference>
<evidence type="ECO:0000256" key="9">
    <source>
        <dbReference type="ARBA" id="ARBA00024867"/>
    </source>
</evidence>
<evidence type="ECO:0000256" key="11">
    <source>
        <dbReference type="PROSITE-ProRule" id="PRU00169"/>
    </source>
</evidence>
<evidence type="ECO:0000256" key="4">
    <source>
        <dbReference type="ARBA" id="ARBA00018672"/>
    </source>
</evidence>
<name>A0A8J6JMS9_9FIRM</name>
<dbReference type="EC" id="2.7.13.3" evidence="3"/>
<dbReference type="Proteomes" id="UP000607645">
    <property type="component" value="Unassembled WGS sequence"/>
</dbReference>
<dbReference type="InterPro" id="IPR011006">
    <property type="entry name" value="CheY-like_superfamily"/>
</dbReference>
<dbReference type="FunFam" id="3.30.565.10:FF:000010">
    <property type="entry name" value="Sensor histidine kinase RcsC"/>
    <property type="match status" value="1"/>
</dbReference>
<dbReference type="SMART" id="SM00448">
    <property type="entry name" value="REC"/>
    <property type="match status" value="1"/>
</dbReference>
<evidence type="ECO:0000256" key="5">
    <source>
        <dbReference type="ARBA" id="ARBA00022553"/>
    </source>
</evidence>
<dbReference type="PANTHER" id="PTHR43047:SF72">
    <property type="entry name" value="OSMOSENSING HISTIDINE PROTEIN KINASE SLN1"/>
    <property type="match status" value="1"/>
</dbReference>
<dbReference type="InterPro" id="IPR003594">
    <property type="entry name" value="HATPase_dom"/>
</dbReference>
<feature type="domain" description="Response regulatory" evidence="14">
    <location>
        <begin position="858"/>
        <end position="979"/>
    </location>
</feature>
<dbReference type="PROSITE" id="PS50113">
    <property type="entry name" value="PAC"/>
    <property type="match status" value="1"/>
</dbReference>
<dbReference type="InterPro" id="IPR001789">
    <property type="entry name" value="Sig_transdc_resp-reg_receiver"/>
</dbReference>
<feature type="transmembrane region" description="Helical" evidence="12">
    <location>
        <begin position="277"/>
        <end position="300"/>
    </location>
</feature>
<dbReference type="CDD" id="cd16922">
    <property type="entry name" value="HATPase_EvgS-ArcB-TorS-like"/>
    <property type="match status" value="1"/>
</dbReference>
<dbReference type="InterPro" id="IPR035965">
    <property type="entry name" value="PAS-like_dom_sf"/>
</dbReference>
<comment type="caution">
    <text evidence="16">The sequence shown here is derived from an EMBL/GenBank/DDBJ whole genome shotgun (WGS) entry which is preliminary data.</text>
</comment>
<evidence type="ECO:0000313" key="16">
    <source>
        <dbReference type="EMBL" id="MBC5737789.1"/>
    </source>
</evidence>
<dbReference type="EMBL" id="JACOPQ010000009">
    <property type="protein sequence ID" value="MBC5737789.1"/>
    <property type="molecule type" value="Genomic_DNA"/>
</dbReference>
<dbReference type="CDD" id="cd17546">
    <property type="entry name" value="REC_hyHK_CKI1_RcsC-like"/>
    <property type="match status" value="1"/>
</dbReference>
<dbReference type="InterPro" id="IPR000700">
    <property type="entry name" value="PAS-assoc_C"/>
</dbReference>
<dbReference type="PRINTS" id="PR00344">
    <property type="entry name" value="BCTRLSENSOR"/>
</dbReference>
<dbReference type="PROSITE" id="PS50109">
    <property type="entry name" value="HIS_KIN"/>
    <property type="match status" value="1"/>
</dbReference>
<dbReference type="Gene3D" id="1.10.287.130">
    <property type="match status" value="1"/>
</dbReference>
<dbReference type="Gene3D" id="3.30.565.10">
    <property type="entry name" value="Histidine kinase-like ATPase, C-terminal domain"/>
    <property type="match status" value="1"/>
</dbReference>
<dbReference type="PANTHER" id="PTHR43047">
    <property type="entry name" value="TWO-COMPONENT HISTIDINE PROTEIN KINASE"/>
    <property type="match status" value="1"/>
</dbReference>
<evidence type="ECO:0000256" key="8">
    <source>
        <dbReference type="ARBA" id="ARBA00023012"/>
    </source>
</evidence>
<evidence type="ECO:0000313" key="17">
    <source>
        <dbReference type="Proteomes" id="UP000607645"/>
    </source>
</evidence>
<dbReference type="InterPro" id="IPR005467">
    <property type="entry name" value="His_kinase_dom"/>
</dbReference>
<evidence type="ECO:0000259" key="13">
    <source>
        <dbReference type="PROSITE" id="PS50109"/>
    </source>
</evidence>
<keyword evidence="8" id="KW-0902">Two-component regulatory system</keyword>
<comment type="catalytic activity">
    <reaction evidence="1">
        <text>ATP + protein L-histidine = ADP + protein N-phospho-L-histidine.</text>
        <dbReference type="EC" id="2.7.13.3"/>
    </reaction>
</comment>
<dbReference type="SMART" id="SM00387">
    <property type="entry name" value="HATPase_c"/>
    <property type="match status" value="1"/>
</dbReference>
<dbReference type="Pfam" id="PF00512">
    <property type="entry name" value="HisKA"/>
    <property type="match status" value="1"/>
</dbReference>
<keyword evidence="6" id="KW-0808">Transferase</keyword>
<sequence length="983" mass="107866">MKRNKYGLVLAAAALAVLVCLGSWRFISDVSTQLWQNSVSTITESTQQGANALRMQLRGDFEILRRIGGRIGTVSTAQVGQMEDTLQLYGTIEPSMSVYPASGGVLSGMAEHDQCVAEALRASPGGEGLLAPHISSVTGKNVFNSYVKASFADGVDCYVVKEYGVDETADQFTLSFYNNTGFSYLVDAAGEILVRSSHVNSNKTLQNLFEMLPLAENDPAVLEQFRQSLRDSRTGWARFQYSGEPTVFCYTPLMAESDWYLVSIVPESVITAQTRHILLQALLLLGTVLLGIGMILTVYLRSVRKNRRKLENQAAFITHLYNSVPEGIALITVEEPYRIVQLNREGLRLLGSPGADETGAPQIPEGISLDPAEREDAWAQFRAAAADGGKHSIVNRVLRADGSCFWVSGIVERITDMDGAPILIATFQDVTLEKLAEEEREREKLMERRSLISAISSAYPMIMSLNLTQDELNILYSSPATRMDRLDVHTCTDAFRSYEAVLHPDALPEYQERFSPQRMLQRLRTEPGEIFLEARARLSDGAYHWVSVQILSVENPFSEDCTAILLARCVDEQKHDEAQRRQALQTALDAANAASQAKGQFLSNMSHDIRTPLNAILGMTAIAENHLTEPKRLADCLRKIELSGTHLLSLVNDVLDMSKIESGKLSLSEEPLRLSALFADVVELVAPQARDGGLTLETAPVLLKDERVMGDPLRIRQVLLNVISNAVKYTPQGGTVRLELTQAQSLREGYGSYRFRCADTGIGMEPEFLDKLFLPFERSQSSTASKITGTGLGMAITKNILDMMGGTIRVESAPGVGSTFTVTLPLRLQPPAAAQESAAPAAAAATRPDETPDLHGKRLLLVEDNALNLEIARELIGLTGIEIDEARDGAEGVRTVADAPPGHYDLVLMDVQMPVMDGYEATRQIRRLDRPGVLTLPIIAMTANAFSEDIEAARRSGMNGHISKPIDLGVVHRVLRRWLLGET</sequence>
<accession>A0A8J6JMS9</accession>
<dbReference type="CDD" id="cd12912">
    <property type="entry name" value="PDC2_MCP_like"/>
    <property type="match status" value="1"/>
</dbReference>
<dbReference type="SUPFAM" id="SSF55785">
    <property type="entry name" value="PYP-like sensor domain (PAS domain)"/>
    <property type="match status" value="1"/>
</dbReference>
<dbReference type="SUPFAM" id="SSF47384">
    <property type="entry name" value="Homodimeric domain of signal transducing histidine kinase"/>
    <property type="match status" value="1"/>
</dbReference>
<keyword evidence="5 11" id="KW-0597">Phosphoprotein</keyword>
<evidence type="ECO:0000256" key="12">
    <source>
        <dbReference type="SAM" id="Phobius"/>
    </source>
</evidence>
<evidence type="ECO:0000259" key="15">
    <source>
        <dbReference type="PROSITE" id="PS50113"/>
    </source>
</evidence>
<dbReference type="SUPFAM" id="SSF52172">
    <property type="entry name" value="CheY-like"/>
    <property type="match status" value="1"/>
</dbReference>
<evidence type="ECO:0000256" key="2">
    <source>
        <dbReference type="ARBA" id="ARBA00006402"/>
    </source>
</evidence>
<dbReference type="SUPFAM" id="SSF55874">
    <property type="entry name" value="ATPase domain of HSP90 chaperone/DNA topoisomerase II/histidine kinase"/>
    <property type="match status" value="1"/>
</dbReference>
<feature type="domain" description="PAC" evidence="15">
    <location>
        <begin position="391"/>
        <end position="442"/>
    </location>
</feature>
<dbReference type="Pfam" id="PF02518">
    <property type="entry name" value="HATPase_c"/>
    <property type="match status" value="1"/>
</dbReference>
<dbReference type="NCBIfam" id="TIGR00229">
    <property type="entry name" value="sensory_box"/>
    <property type="match status" value="1"/>
</dbReference>
<dbReference type="Gene3D" id="3.30.450.20">
    <property type="entry name" value="PAS domain"/>
    <property type="match status" value="2"/>
</dbReference>
<dbReference type="InterPro" id="IPR036890">
    <property type="entry name" value="HATPase_C_sf"/>
</dbReference>
<evidence type="ECO:0000256" key="6">
    <source>
        <dbReference type="ARBA" id="ARBA00022679"/>
    </source>
</evidence>
<feature type="domain" description="Histidine kinase" evidence="13">
    <location>
        <begin position="604"/>
        <end position="828"/>
    </location>
</feature>
<dbReference type="InterPro" id="IPR004358">
    <property type="entry name" value="Sig_transdc_His_kin-like_C"/>
</dbReference>
<dbReference type="AlphaFoldDB" id="A0A8J6JMS9"/>